<gene>
    <name evidence="3" type="ORF">A2U01_0003794</name>
</gene>
<evidence type="ECO:0000256" key="1">
    <source>
        <dbReference type="ARBA" id="ARBA00022737"/>
    </source>
</evidence>
<dbReference type="PANTHER" id="PTHR23155">
    <property type="entry name" value="DISEASE RESISTANCE PROTEIN RP"/>
    <property type="match status" value="1"/>
</dbReference>
<dbReference type="InterPro" id="IPR058922">
    <property type="entry name" value="WHD_DRP"/>
</dbReference>
<dbReference type="SUPFAM" id="SSF52540">
    <property type="entry name" value="P-loop containing nucleoside triphosphate hydrolases"/>
    <property type="match status" value="1"/>
</dbReference>
<evidence type="ECO:0000313" key="4">
    <source>
        <dbReference type="Proteomes" id="UP000265520"/>
    </source>
</evidence>
<dbReference type="AlphaFoldDB" id="A0A392M6D0"/>
<dbReference type="InterPro" id="IPR027417">
    <property type="entry name" value="P-loop_NTPase"/>
</dbReference>
<dbReference type="EMBL" id="LXQA010004476">
    <property type="protein sequence ID" value="MCH82980.1"/>
    <property type="molecule type" value="Genomic_DNA"/>
</dbReference>
<organism evidence="3 4">
    <name type="scientific">Trifolium medium</name>
    <dbReference type="NCBI Taxonomy" id="97028"/>
    <lineage>
        <taxon>Eukaryota</taxon>
        <taxon>Viridiplantae</taxon>
        <taxon>Streptophyta</taxon>
        <taxon>Embryophyta</taxon>
        <taxon>Tracheophyta</taxon>
        <taxon>Spermatophyta</taxon>
        <taxon>Magnoliopsida</taxon>
        <taxon>eudicotyledons</taxon>
        <taxon>Gunneridae</taxon>
        <taxon>Pentapetalae</taxon>
        <taxon>rosids</taxon>
        <taxon>fabids</taxon>
        <taxon>Fabales</taxon>
        <taxon>Fabaceae</taxon>
        <taxon>Papilionoideae</taxon>
        <taxon>50 kb inversion clade</taxon>
        <taxon>NPAAA clade</taxon>
        <taxon>Hologalegina</taxon>
        <taxon>IRL clade</taxon>
        <taxon>Trifolieae</taxon>
        <taxon>Trifolium</taxon>
    </lineage>
</organism>
<keyword evidence="4" id="KW-1185">Reference proteome</keyword>
<dbReference type="PANTHER" id="PTHR23155:SF1211">
    <property type="entry name" value="OS09G0313500 PROTEIN"/>
    <property type="match status" value="1"/>
</dbReference>
<dbReference type="Gene3D" id="1.10.8.430">
    <property type="entry name" value="Helical domain of apoptotic protease-activating factors"/>
    <property type="match status" value="1"/>
</dbReference>
<comment type="caution">
    <text evidence="3">The sequence shown here is derived from an EMBL/GenBank/DDBJ whole genome shotgun (WGS) entry which is preliminary data.</text>
</comment>
<dbReference type="Pfam" id="PF23559">
    <property type="entry name" value="WHD_DRP"/>
    <property type="match status" value="1"/>
</dbReference>
<keyword evidence="1" id="KW-0677">Repeat</keyword>
<proteinExistence type="predicted"/>
<evidence type="ECO:0000313" key="3">
    <source>
        <dbReference type="EMBL" id="MCH82980.1"/>
    </source>
</evidence>
<dbReference type="Proteomes" id="UP000265520">
    <property type="component" value="Unassembled WGS sequence"/>
</dbReference>
<evidence type="ECO:0000259" key="2">
    <source>
        <dbReference type="Pfam" id="PF23559"/>
    </source>
</evidence>
<sequence length="227" mass="25800">MMDIFNAGKTGSTIIITTRDEIVARSFQIVMCVHYLRPLESKDCWSLITRHAFGECEDQQQSNLEEIGRKIAKKCDGLPLAAVKVAALLRTKLSPNDLNYVLGDNILELIVFPKKAILEKKRVVQLWIAEGLVDSSTGQAGLEKDGEEYFDILVSRSLIQRRSTDDEEASFEMNNLIHDLATMVSSPYCIRLDEQIIHEKAVKDSLNYPRTWENWLIYATLTLVTLH</sequence>
<name>A0A392M6D0_9FABA</name>
<protein>
    <submittedName>
        <fullName evidence="3">NBS-LRR type disease resistance protein</fullName>
    </submittedName>
</protein>
<accession>A0A392M6D0</accession>
<dbReference type="InterPro" id="IPR042197">
    <property type="entry name" value="Apaf_helical"/>
</dbReference>
<dbReference type="GO" id="GO:0098542">
    <property type="term" value="P:defense response to other organism"/>
    <property type="evidence" value="ECO:0007669"/>
    <property type="project" value="TreeGrafter"/>
</dbReference>
<dbReference type="InterPro" id="IPR044974">
    <property type="entry name" value="Disease_R_plants"/>
</dbReference>
<reference evidence="3 4" key="1">
    <citation type="journal article" date="2018" name="Front. Plant Sci.">
        <title>Red Clover (Trifolium pratense) and Zigzag Clover (T. medium) - A Picture of Genomic Similarities and Differences.</title>
        <authorList>
            <person name="Dluhosova J."/>
            <person name="Istvanek J."/>
            <person name="Nedelnik J."/>
            <person name="Repkova J."/>
        </authorList>
    </citation>
    <scope>NUCLEOTIDE SEQUENCE [LARGE SCALE GENOMIC DNA]</scope>
    <source>
        <strain evidence="4">cv. 10/8</strain>
        <tissue evidence="3">Leaf</tissue>
    </source>
</reference>
<feature type="domain" description="Disease resistance protein winged helix" evidence="2">
    <location>
        <begin position="111"/>
        <end position="181"/>
    </location>
</feature>
<dbReference type="GO" id="GO:0043531">
    <property type="term" value="F:ADP binding"/>
    <property type="evidence" value="ECO:0007669"/>
    <property type="project" value="InterPro"/>
</dbReference>